<keyword evidence="2" id="KW-0808">Transferase</keyword>
<dbReference type="GO" id="GO:0016740">
    <property type="term" value="F:transferase activity"/>
    <property type="evidence" value="ECO:0007669"/>
    <property type="project" value="UniProtKB-KW"/>
</dbReference>
<feature type="domain" description="Glycosyltransferase 2-like" evidence="1">
    <location>
        <begin position="322"/>
        <end position="496"/>
    </location>
</feature>
<dbReference type="CDD" id="cd04186">
    <property type="entry name" value="GT_2_like_c"/>
    <property type="match status" value="1"/>
</dbReference>
<accession>A0A075HLM4</accession>
<evidence type="ECO:0000313" key="2">
    <source>
        <dbReference type="EMBL" id="AIF16784.1"/>
    </source>
</evidence>
<proteinExistence type="predicted"/>
<protein>
    <submittedName>
        <fullName evidence="2">Glycosyl transferase</fullName>
    </submittedName>
</protein>
<organism evidence="2">
    <name type="scientific">uncultured marine thaumarchaeote KM3_74_H09</name>
    <dbReference type="NCBI Taxonomy" id="1456276"/>
    <lineage>
        <taxon>Archaea</taxon>
        <taxon>Nitrososphaerota</taxon>
        <taxon>environmental samples</taxon>
    </lineage>
</organism>
<dbReference type="SUPFAM" id="SSF53448">
    <property type="entry name" value="Nucleotide-diphospho-sugar transferases"/>
    <property type="match status" value="2"/>
</dbReference>
<dbReference type="InterPro" id="IPR029044">
    <property type="entry name" value="Nucleotide-diphossugar_trans"/>
</dbReference>
<dbReference type="EMBL" id="KF901064">
    <property type="protein sequence ID" value="AIF16784.1"/>
    <property type="molecule type" value="Genomic_DNA"/>
</dbReference>
<reference evidence="2" key="1">
    <citation type="journal article" date="2014" name="Genome Biol. Evol.">
        <title>Pangenome evidence for extensive interdomain horizontal transfer affecting lineage core and shell genes in uncultured planktonic thaumarchaeota and euryarchaeota.</title>
        <authorList>
            <person name="Deschamps P."/>
            <person name="Zivanovic Y."/>
            <person name="Moreira D."/>
            <person name="Rodriguez-Valera F."/>
            <person name="Lopez-Garcia P."/>
        </authorList>
    </citation>
    <scope>NUCLEOTIDE SEQUENCE</scope>
</reference>
<dbReference type="PANTHER" id="PTHR43179:SF7">
    <property type="entry name" value="RHAMNOSYLTRANSFERASE WBBL"/>
    <property type="match status" value="1"/>
</dbReference>
<dbReference type="InterPro" id="IPR001173">
    <property type="entry name" value="Glyco_trans_2-like"/>
</dbReference>
<dbReference type="Gene3D" id="3.90.550.10">
    <property type="entry name" value="Spore Coat Polysaccharide Biosynthesis Protein SpsA, Chain A"/>
    <property type="match status" value="2"/>
</dbReference>
<name>A0A075HLM4_9ARCH</name>
<dbReference type="Pfam" id="PF00535">
    <property type="entry name" value="Glycos_transf_2"/>
    <property type="match status" value="1"/>
</dbReference>
<dbReference type="PANTHER" id="PTHR43179">
    <property type="entry name" value="RHAMNOSYLTRANSFERASE WBBL"/>
    <property type="match status" value="1"/>
</dbReference>
<evidence type="ECO:0000259" key="1">
    <source>
        <dbReference type="Pfam" id="PF00535"/>
    </source>
</evidence>
<sequence>MSQINPDNSRAQKLKKLYQISRELISEYGYRYFLRIAFEELFTQKGKLFSPDTIPQDIEDEFILDYDGLLENYRLEKNSLQSKIQSFSTLPLFSLVLFVDGETPLIKKILKTQIYNNFEFVLVSSSKKHIDSFVSQNNISNFQKLVIDSPKIHDIMSVSKADYFTFLNNFSVLHSDFLFNIVNKINQNFLGDVYYCDEDFIDKHGKRINPFFKPDWSSYLLRSFNYIGNSFIIHKQLLDKLSNFILDKNFHYNLILHCAEISNKFVHVSIPCYSSLKTHTIDQTKILSQHIQRLGLNAKVEDGYAPNTFRVHYHLENEPKVSIIIPTKNNKSLLKRCIDGLENKTNYKNFEIIIVDNNTDHDETLEYYNSLDYEVISYNYAFNFSKMNNLGVTKAQGDYILCLNDDTKVTEPSWLTEMVSICEQDDVGIVGAKLLHPNGTIQHAGAVFLKSGSGFHVFENIVENEKGFFNLHNVIRDFSAVTGACLLIKKSIFEKVGGYDDSFDLFYGDADLCLKTLNIGLHVIYTPFARLLHEGSATIKKTSQTFFAIENHFSFISKWSYLKQGDPFYNRNLGWNYSIAKLERQMDSIIS</sequence>
<dbReference type="AlphaFoldDB" id="A0A075HLM4"/>